<dbReference type="PROSITE" id="PS00606">
    <property type="entry name" value="KS3_1"/>
    <property type="match status" value="1"/>
</dbReference>
<dbReference type="InterPro" id="IPR018201">
    <property type="entry name" value="Ketoacyl_synth_AS"/>
</dbReference>
<dbReference type="InterPro" id="IPR016039">
    <property type="entry name" value="Thiolase-like"/>
</dbReference>
<dbReference type="CDD" id="cd00833">
    <property type="entry name" value="PKS"/>
    <property type="match status" value="1"/>
</dbReference>
<dbReference type="OrthoDB" id="329835at2759"/>
<evidence type="ECO:0000259" key="10">
    <source>
        <dbReference type="PROSITE" id="PS52019"/>
    </source>
</evidence>
<dbReference type="SMART" id="SM00825">
    <property type="entry name" value="PKS_KS"/>
    <property type="match status" value="1"/>
</dbReference>
<dbReference type="InterPro" id="IPR030918">
    <property type="entry name" value="PT_fungal_PKS"/>
</dbReference>
<evidence type="ECO:0000256" key="1">
    <source>
        <dbReference type="ARBA" id="ARBA00022450"/>
    </source>
</evidence>
<dbReference type="InterPro" id="IPR020841">
    <property type="entry name" value="PKS_Beta-ketoAc_synthase_dom"/>
</dbReference>
<evidence type="ECO:0000256" key="6">
    <source>
        <dbReference type="PROSITE-ProRule" id="PRU01363"/>
    </source>
</evidence>
<feature type="region of interest" description="Disordered" evidence="7">
    <location>
        <begin position="1"/>
        <end position="22"/>
    </location>
</feature>
<dbReference type="Gene3D" id="3.40.47.10">
    <property type="match status" value="1"/>
</dbReference>
<proteinExistence type="predicted"/>
<dbReference type="GO" id="GO:0031177">
    <property type="term" value="F:phosphopantetheine binding"/>
    <property type="evidence" value="ECO:0007669"/>
    <property type="project" value="InterPro"/>
</dbReference>
<feature type="domain" description="Carrier" evidence="8">
    <location>
        <begin position="1728"/>
        <end position="1805"/>
    </location>
</feature>
<evidence type="ECO:0000259" key="9">
    <source>
        <dbReference type="PROSITE" id="PS52004"/>
    </source>
</evidence>
<dbReference type="SMART" id="SM00827">
    <property type="entry name" value="PKS_AT"/>
    <property type="match status" value="1"/>
</dbReference>
<dbReference type="SUPFAM" id="SSF52151">
    <property type="entry name" value="FabD/lysophospholipase-like"/>
    <property type="match status" value="1"/>
</dbReference>
<dbReference type="PROSITE" id="PS50075">
    <property type="entry name" value="CARRIER"/>
    <property type="match status" value="1"/>
</dbReference>
<feature type="region of interest" description="Disordered" evidence="7">
    <location>
        <begin position="1665"/>
        <end position="1715"/>
    </location>
</feature>
<keyword evidence="4" id="KW-0511">Multifunctional enzyme</keyword>
<organism evidence="11 12">
    <name type="scientific">Lophiotrema nucula</name>
    <dbReference type="NCBI Taxonomy" id="690887"/>
    <lineage>
        <taxon>Eukaryota</taxon>
        <taxon>Fungi</taxon>
        <taxon>Dikarya</taxon>
        <taxon>Ascomycota</taxon>
        <taxon>Pezizomycotina</taxon>
        <taxon>Dothideomycetes</taxon>
        <taxon>Pleosporomycetidae</taxon>
        <taxon>Pleosporales</taxon>
        <taxon>Lophiotremataceae</taxon>
        <taxon>Lophiotrema</taxon>
    </lineage>
</organism>
<evidence type="ECO:0000256" key="7">
    <source>
        <dbReference type="SAM" id="MobiDB-lite"/>
    </source>
</evidence>
<feature type="region of interest" description="C-terminal hotdog fold" evidence="6">
    <location>
        <begin position="1508"/>
        <end position="1656"/>
    </location>
</feature>
<keyword evidence="2" id="KW-0597">Phosphoprotein</keyword>
<dbReference type="InterPro" id="IPR001227">
    <property type="entry name" value="Ac_transferase_dom_sf"/>
</dbReference>
<gene>
    <name evidence="11" type="ORF">BDV96DRAFT_634216</name>
</gene>
<dbReference type="SUPFAM" id="SSF47336">
    <property type="entry name" value="ACP-like"/>
    <property type="match status" value="1"/>
</dbReference>
<dbReference type="SMART" id="SM00823">
    <property type="entry name" value="PKS_PP"/>
    <property type="match status" value="1"/>
</dbReference>
<keyword evidence="1" id="KW-0596">Phosphopantetheine</keyword>
<accession>A0A6A5YYP9</accession>
<dbReference type="NCBIfam" id="TIGR04532">
    <property type="entry name" value="PT_fungal_PKS"/>
    <property type="match status" value="1"/>
</dbReference>
<dbReference type="InterPro" id="IPR042104">
    <property type="entry name" value="PKS_dehydratase_sf"/>
</dbReference>
<dbReference type="GO" id="GO:0044550">
    <property type="term" value="P:secondary metabolite biosynthetic process"/>
    <property type="evidence" value="ECO:0007669"/>
    <property type="project" value="TreeGrafter"/>
</dbReference>
<feature type="active site" description="Proton donor; for dehydratase activity" evidence="6">
    <location>
        <position position="1567"/>
    </location>
</feature>
<evidence type="ECO:0000256" key="4">
    <source>
        <dbReference type="ARBA" id="ARBA00023268"/>
    </source>
</evidence>
<dbReference type="SUPFAM" id="SSF55048">
    <property type="entry name" value="Probable ACP-binding domain of malonyl-CoA ACP transacylase"/>
    <property type="match status" value="1"/>
</dbReference>
<dbReference type="Pfam" id="PF00698">
    <property type="entry name" value="Acyl_transf_1"/>
    <property type="match status" value="1"/>
</dbReference>
<dbReference type="Pfam" id="PF22621">
    <property type="entry name" value="CurL-like_PKS_C"/>
    <property type="match status" value="1"/>
</dbReference>
<dbReference type="InterPro" id="IPR016035">
    <property type="entry name" value="Acyl_Trfase/lysoPLipase"/>
</dbReference>
<evidence type="ECO:0000256" key="2">
    <source>
        <dbReference type="ARBA" id="ARBA00022553"/>
    </source>
</evidence>
<feature type="domain" description="PKS/mFAS DH" evidence="10">
    <location>
        <begin position="1347"/>
        <end position="1656"/>
    </location>
</feature>
<dbReference type="Pfam" id="PF00109">
    <property type="entry name" value="ketoacyl-synt"/>
    <property type="match status" value="1"/>
</dbReference>
<feature type="domain" description="Ketosynthase family 3 (KS3)" evidence="9">
    <location>
        <begin position="420"/>
        <end position="854"/>
    </location>
</feature>
<dbReference type="Gene3D" id="3.30.70.3290">
    <property type="match status" value="1"/>
</dbReference>
<dbReference type="GO" id="GO:0004315">
    <property type="term" value="F:3-oxoacyl-[acyl-carrier-protein] synthase activity"/>
    <property type="evidence" value="ECO:0007669"/>
    <property type="project" value="InterPro"/>
</dbReference>
<dbReference type="FunFam" id="3.40.366.10:FF:000017">
    <property type="entry name" value="Non-reducing polyketide synthase aptA"/>
    <property type="match status" value="1"/>
</dbReference>
<dbReference type="Gene3D" id="3.10.129.110">
    <property type="entry name" value="Polyketide synthase dehydratase"/>
    <property type="match status" value="1"/>
</dbReference>
<sequence length="1813" mass="196612">MTWIGSPNQELSGFTPSGTSDSSLEDVRLTKIRVGYFSNEFPHDDLKDLLRRLHVHSKDKRHPTLAKFIHEATSVIREEVRFLPSTLRALVSPFETIFNLADQDGLRGGPLGGAVDGVLLCAVQLATLIGYFENDAGGKIDHTFSFNTVLAGLGIGLLSAAAVSISPTLIDTPSAGAEVIRIAFRIGVLVDRVSEHLQPRPPPGSGPGDSWAYVIPDVSADEVQNELDTVHANDKTPAASKIFLSAISQSSVTVSGPPARLKHLFLVSDFFRDRRSVALPVYAGLCHAKHIYDHEHVDSIIASPSSDAASHLSVPSIPLYSTSTGKPFQAKTAKDLLYQIVEEILTQAIQWDSVANGIIEHARDIQSSECQILVFRTSLPVHDLVSAFSGLSDFKASTTELVPWIAKPDPQPSIPMGMAQSKIAIVGMSCRMPGGATDTEKFWNILEQGLDVHKKIPADRFDVNSHHDPDGKRLNASHTAFGCFIDEPGLFDASFFNMSPREALQTDPMQRLALVTAYEALEEAGHVSNRTAASDAHRVGTFYGQASDDYREVNTAQEIGTYFITGGCRAFGPGRINYFLKFSGPSYSIDTACSSGLATIQTACTSLWAGDTDTAIAGGMNVLTNSDAFAGLSQGHFLTKTPNACKTWDCEADGYCRADGIVSVVMKRLEDAERDNDNILGVILGAGTNHSAEAISITHPHAGAQSYLTRQVMSQAGIDPLDVSFVEMHGTGTQAGDAQEIISVTDVFAPAKRRRTAKQPLYIGSVKSNVGHGEAVAGPTALLKVLLMFQKEMIPPHVGIKTSINPGFPKDLDKRNVNIPYEKQPWRRVPGSKRIAVVNNFSAAGGNSTIALEEAPVRESSNTEDPRSNHLVLVSAKSKVSLKGNLERMIAFLEAHPDVSLPNLAYTTTARRHHHNHRVAVATSNVASLKKQLSSYLTSADTHKPIPATGAPPVVFAFTGQGASHRSMNLELFHHSPSFRSELLQLDSLARGQGFPSFISALDGSHDQDYTHSPTVTQLALVCSEIALARYWESLGVRPDVVVGHSLGEYAAMHVAGVLSANDAIFLVAQRAMMLEQKCQTGSHKMVAVRASLAEVEGNAGDRRFEVACINGPKDTVLSGLVKDMDEVSDVLTQAGYRCISLDVAFAFHSEQTDPILDEFEQVAKTGVLFQPPNVPIISPLLGKVIFDERTVTANYMRRATRETVNFLAALEAAQKTGSIDESMVWVEIGPHPVCLNFAKSILRHVNAAVPSFRRGESNWQTLSQSLGVVHCAGLEVDWQEFHRAFEPNLRLLQLPSYAWNDKNYWIQYNGDWALTKGNTYYDGEKAPLRAALDTKHSSLRTSTVQHIIEETFSSPYGKVVMQSDLMQADFLAAAFGHKMNGCGVVTSSIHADIAFTLGEYILKKLKPKAGDIGMNVSDLVVTKGLVANKNTETPQLIQVSATVEHIDSGIVSLEWYNVSSTGTVDEPFATARIYYEPTTSWLSSWTSMTHLVQGRIEALERLANEGIANRLSHNMAYGLFAKNLVNYATKYRGMQSVVMHHLEAFADVTLTTEKGGVWTVPPYFIDSVCHLAGFIMNVSDANDTDNNFFVTPGWNTMRFAKPLVPGSKYRSYVKMIPTKDDPTVFLGDVYIMQDGEILGMVGAIQFRQYPRILLSRFFSAPDEGGHASKSTSAPAAKPKAVSAPSQPKATAAVAPTPTPAPTTQAEPKSVEAASTPAVKEAEVIASADSDSTAAKAMALVAAEAGLDLADLQGEMSFGELGIDSLMSLVIAEKFREQLGVVVNGSLFLEYPTINDLRAWLGFIFVEVFKIVC</sequence>
<dbReference type="InterPro" id="IPR016036">
    <property type="entry name" value="Malonyl_transacylase_ACP-bd"/>
</dbReference>
<name>A0A6A5YYP9_9PLEO</name>
<keyword evidence="12" id="KW-1185">Reference proteome</keyword>
<dbReference type="FunFam" id="3.40.366.10:FF:000002">
    <property type="entry name" value="Probable polyketide synthase 2"/>
    <property type="match status" value="1"/>
</dbReference>
<feature type="compositionally biased region" description="Low complexity" evidence="7">
    <location>
        <begin position="1668"/>
        <end position="1696"/>
    </location>
</feature>
<dbReference type="InterPro" id="IPR050091">
    <property type="entry name" value="PKS_NRPS_Biosynth_Enz"/>
</dbReference>
<comment type="function">
    <text evidence="5">Non-reducing polyketide synthase; part of a gene cluster that mediates the biosynthesis of a yet unidentified natural product.</text>
</comment>
<evidence type="ECO:0000313" key="11">
    <source>
        <dbReference type="EMBL" id="KAF2111953.1"/>
    </source>
</evidence>
<dbReference type="InterPro" id="IPR014043">
    <property type="entry name" value="Acyl_transferase_dom"/>
</dbReference>
<evidence type="ECO:0000256" key="3">
    <source>
        <dbReference type="ARBA" id="ARBA00022679"/>
    </source>
</evidence>
<dbReference type="Gene3D" id="3.40.366.10">
    <property type="entry name" value="Malonyl-Coenzyme A Acyl Carrier Protein, domain 2"/>
    <property type="match status" value="2"/>
</dbReference>
<dbReference type="Pfam" id="PF02801">
    <property type="entry name" value="Ketoacyl-synt_C"/>
    <property type="match status" value="1"/>
</dbReference>
<dbReference type="FunFam" id="3.10.129.110:FF:000001">
    <property type="entry name" value="Sterigmatocystin biosynthesis polyketide synthase"/>
    <property type="match status" value="1"/>
</dbReference>
<dbReference type="Proteomes" id="UP000799770">
    <property type="component" value="Unassembled WGS sequence"/>
</dbReference>
<dbReference type="InterPro" id="IPR036736">
    <property type="entry name" value="ACP-like_sf"/>
</dbReference>
<dbReference type="InterPro" id="IPR032088">
    <property type="entry name" value="SAT"/>
</dbReference>
<evidence type="ECO:0000256" key="5">
    <source>
        <dbReference type="ARBA" id="ARBA00055753"/>
    </source>
</evidence>
<dbReference type="Pfam" id="PF00550">
    <property type="entry name" value="PP-binding"/>
    <property type="match status" value="1"/>
</dbReference>
<dbReference type="InterPro" id="IPR049900">
    <property type="entry name" value="PKS_mFAS_DH"/>
</dbReference>
<dbReference type="InterPro" id="IPR014030">
    <property type="entry name" value="Ketoacyl_synth_N"/>
</dbReference>
<dbReference type="InterPro" id="IPR020806">
    <property type="entry name" value="PKS_PP-bd"/>
</dbReference>
<dbReference type="Pfam" id="PF16073">
    <property type="entry name" value="SAT"/>
    <property type="match status" value="1"/>
</dbReference>
<dbReference type="FunFam" id="1.10.1200.10:FF:000011">
    <property type="entry name" value="Sterigmatocystin biosynthesis polyketide synthase"/>
    <property type="match status" value="1"/>
</dbReference>
<dbReference type="PROSITE" id="PS52019">
    <property type="entry name" value="PKS_MFAS_DH"/>
    <property type="match status" value="1"/>
</dbReference>
<dbReference type="FunFam" id="3.40.47.10:FF:000031">
    <property type="entry name" value="Sterigmatocystin biosynthesis polyketide synthase"/>
    <property type="match status" value="1"/>
</dbReference>
<dbReference type="Gene3D" id="1.10.1200.10">
    <property type="entry name" value="ACP-like"/>
    <property type="match status" value="1"/>
</dbReference>
<keyword evidence="3" id="KW-0808">Transferase</keyword>
<dbReference type="PROSITE" id="PS52004">
    <property type="entry name" value="KS3_2"/>
    <property type="match status" value="1"/>
</dbReference>
<dbReference type="GO" id="GO:0006633">
    <property type="term" value="P:fatty acid biosynthetic process"/>
    <property type="evidence" value="ECO:0007669"/>
    <property type="project" value="InterPro"/>
</dbReference>
<evidence type="ECO:0000259" key="8">
    <source>
        <dbReference type="PROSITE" id="PS50075"/>
    </source>
</evidence>
<dbReference type="InterPro" id="IPR009081">
    <property type="entry name" value="PP-bd_ACP"/>
</dbReference>
<dbReference type="PANTHER" id="PTHR43775">
    <property type="entry name" value="FATTY ACID SYNTHASE"/>
    <property type="match status" value="1"/>
</dbReference>
<reference evidence="11" key="1">
    <citation type="journal article" date="2020" name="Stud. Mycol.">
        <title>101 Dothideomycetes genomes: a test case for predicting lifestyles and emergence of pathogens.</title>
        <authorList>
            <person name="Haridas S."/>
            <person name="Albert R."/>
            <person name="Binder M."/>
            <person name="Bloem J."/>
            <person name="Labutti K."/>
            <person name="Salamov A."/>
            <person name="Andreopoulos B."/>
            <person name="Baker S."/>
            <person name="Barry K."/>
            <person name="Bills G."/>
            <person name="Bluhm B."/>
            <person name="Cannon C."/>
            <person name="Castanera R."/>
            <person name="Culley D."/>
            <person name="Daum C."/>
            <person name="Ezra D."/>
            <person name="Gonzalez J."/>
            <person name="Henrissat B."/>
            <person name="Kuo A."/>
            <person name="Liang C."/>
            <person name="Lipzen A."/>
            <person name="Lutzoni F."/>
            <person name="Magnuson J."/>
            <person name="Mondo S."/>
            <person name="Nolan M."/>
            <person name="Ohm R."/>
            <person name="Pangilinan J."/>
            <person name="Park H.-J."/>
            <person name="Ramirez L."/>
            <person name="Alfaro M."/>
            <person name="Sun H."/>
            <person name="Tritt A."/>
            <person name="Yoshinaga Y."/>
            <person name="Zwiers L.-H."/>
            <person name="Turgeon B."/>
            <person name="Goodwin S."/>
            <person name="Spatafora J."/>
            <person name="Crous P."/>
            <person name="Grigoriev I."/>
        </authorList>
    </citation>
    <scope>NUCLEOTIDE SEQUENCE</scope>
    <source>
        <strain evidence="11">CBS 627.86</strain>
    </source>
</reference>
<feature type="region of interest" description="N-terminal hotdog fold" evidence="6">
    <location>
        <begin position="1347"/>
        <end position="1490"/>
    </location>
</feature>
<feature type="active site" description="Proton acceptor; for dehydratase activity" evidence="6">
    <location>
        <position position="1378"/>
    </location>
</feature>
<dbReference type="GO" id="GO:0004312">
    <property type="term" value="F:fatty acid synthase activity"/>
    <property type="evidence" value="ECO:0007669"/>
    <property type="project" value="TreeGrafter"/>
</dbReference>
<dbReference type="SUPFAM" id="SSF53901">
    <property type="entry name" value="Thiolase-like"/>
    <property type="match status" value="1"/>
</dbReference>
<dbReference type="InterPro" id="IPR014031">
    <property type="entry name" value="Ketoacyl_synth_C"/>
</dbReference>
<protein>
    <submittedName>
        <fullName evidence="11">Putative polyketide synthase</fullName>
    </submittedName>
</protein>
<dbReference type="EMBL" id="ML977332">
    <property type="protein sequence ID" value="KAF2111953.1"/>
    <property type="molecule type" value="Genomic_DNA"/>
</dbReference>
<dbReference type="PANTHER" id="PTHR43775:SF37">
    <property type="entry name" value="SI:DKEY-61P9.11"/>
    <property type="match status" value="1"/>
</dbReference>
<evidence type="ECO:0000313" key="12">
    <source>
        <dbReference type="Proteomes" id="UP000799770"/>
    </source>
</evidence>